<protein>
    <submittedName>
        <fullName evidence="4">Response regulator transcription factor</fullName>
    </submittedName>
</protein>
<sequence>MSTSIRTLLVDDEPLARGLVRELLADFPDMTVTGECQSGTEALSALQTGAYDVVFLDVQMPDLDGVQVLQRLRAAGQPLPLVVFVTAYDQYAVAAFGLHAVDYLLKPLDPDRFAECVGRVQQQVAQRHTHVLGADLAALLQAWPMPPSPAPPPAVEYQDRFVVKQPERQFFVSAAEVCYLEATGSGVLLHTARAAHPVRTTLAQLAERLDPARFLRIHRSFVINTDHIAEFKSWAHGEYLFRMANGQHVSSSRSYNAAIQQFLKRFA</sequence>
<dbReference type="InterPro" id="IPR011006">
    <property type="entry name" value="CheY-like_superfamily"/>
</dbReference>
<dbReference type="Pfam" id="PF00072">
    <property type="entry name" value="Response_reg"/>
    <property type="match status" value="1"/>
</dbReference>
<dbReference type="SMART" id="SM00448">
    <property type="entry name" value="REC"/>
    <property type="match status" value="1"/>
</dbReference>
<dbReference type="Gene3D" id="2.40.50.1020">
    <property type="entry name" value="LytTr DNA-binding domain"/>
    <property type="match status" value="1"/>
</dbReference>
<organism evidence="4 5">
    <name type="scientific">Hymenobacter setariae</name>
    <dbReference type="NCBI Taxonomy" id="2594794"/>
    <lineage>
        <taxon>Bacteria</taxon>
        <taxon>Pseudomonadati</taxon>
        <taxon>Bacteroidota</taxon>
        <taxon>Cytophagia</taxon>
        <taxon>Cytophagales</taxon>
        <taxon>Hymenobacteraceae</taxon>
        <taxon>Hymenobacter</taxon>
    </lineage>
</organism>
<dbReference type="Gene3D" id="3.40.50.2300">
    <property type="match status" value="1"/>
</dbReference>
<evidence type="ECO:0000259" key="2">
    <source>
        <dbReference type="PROSITE" id="PS50110"/>
    </source>
</evidence>
<dbReference type="SUPFAM" id="SSF52172">
    <property type="entry name" value="CheY-like"/>
    <property type="match status" value="1"/>
</dbReference>
<dbReference type="EMBL" id="VMRJ01000001">
    <property type="protein sequence ID" value="TVT43283.1"/>
    <property type="molecule type" value="Genomic_DNA"/>
</dbReference>
<accession>A0A558C3C2</accession>
<name>A0A558C3C2_9BACT</name>
<dbReference type="Pfam" id="PF04397">
    <property type="entry name" value="LytTR"/>
    <property type="match status" value="1"/>
</dbReference>
<comment type="caution">
    <text evidence="4">The sequence shown here is derived from an EMBL/GenBank/DDBJ whole genome shotgun (WGS) entry which is preliminary data.</text>
</comment>
<dbReference type="InterPro" id="IPR007492">
    <property type="entry name" value="LytTR_DNA-bd_dom"/>
</dbReference>
<dbReference type="Proteomes" id="UP000317624">
    <property type="component" value="Unassembled WGS sequence"/>
</dbReference>
<dbReference type="InterPro" id="IPR001789">
    <property type="entry name" value="Sig_transdc_resp-reg_receiver"/>
</dbReference>
<proteinExistence type="predicted"/>
<dbReference type="PANTHER" id="PTHR37299">
    <property type="entry name" value="TRANSCRIPTIONAL REGULATOR-RELATED"/>
    <property type="match status" value="1"/>
</dbReference>
<evidence type="ECO:0000259" key="3">
    <source>
        <dbReference type="PROSITE" id="PS50930"/>
    </source>
</evidence>
<dbReference type="GO" id="GO:0000156">
    <property type="term" value="F:phosphorelay response regulator activity"/>
    <property type="evidence" value="ECO:0007669"/>
    <property type="project" value="InterPro"/>
</dbReference>
<dbReference type="SMART" id="SM00850">
    <property type="entry name" value="LytTR"/>
    <property type="match status" value="1"/>
</dbReference>
<evidence type="ECO:0000256" key="1">
    <source>
        <dbReference type="PROSITE-ProRule" id="PRU00169"/>
    </source>
</evidence>
<dbReference type="GO" id="GO:0003677">
    <property type="term" value="F:DNA binding"/>
    <property type="evidence" value="ECO:0007669"/>
    <property type="project" value="InterPro"/>
</dbReference>
<keyword evidence="1" id="KW-0597">Phosphoprotein</keyword>
<dbReference type="OrthoDB" id="236568at2"/>
<reference evidence="4 5" key="1">
    <citation type="submission" date="2019-07" db="EMBL/GenBank/DDBJ databases">
        <title>Hymenobacter sp. straun FUR1 Genome sequencing and assembly.</title>
        <authorList>
            <person name="Chhetri G."/>
        </authorList>
    </citation>
    <scope>NUCLEOTIDE SEQUENCE [LARGE SCALE GENOMIC DNA]</scope>
    <source>
        <strain evidence="4 5">Fur1</strain>
    </source>
</reference>
<feature type="domain" description="HTH LytTR-type" evidence="3">
    <location>
        <begin position="161"/>
        <end position="265"/>
    </location>
</feature>
<dbReference type="PROSITE" id="PS50930">
    <property type="entry name" value="HTH_LYTTR"/>
    <property type="match status" value="1"/>
</dbReference>
<feature type="modified residue" description="4-aspartylphosphate" evidence="1">
    <location>
        <position position="57"/>
    </location>
</feature>
<evidence type="ECO:0000313" key="4">
    <source>
        <dbReference type="EMBL" id="TVT43283.1"/>
    </source>
</evidence>
<dbReference type="PROSITE" id="PS50110">
    <property type="entry name" value="RESPONSE_REGULATORY"/>
    <property type="match status" value="1"/>
</dbReference>
<feature type="domain" description="Response regulatory" evidence="2">
    <location>
        <begin position="6"/>
        <end position="121"/>
    </location>
</feature>
<dbReference type="InterPro" id="IPR046947">
    <property type="entry name" value="LytR-like"/>
</dbReference>
<keyword evidence="5" id="KW-1185">Reference proteome</keyword>
<dbReference type="PANTHER" id="PTHR37299:SF1">
    <property type="entry name" value="STAGE 0 SPORULATION PROTEIN A HOMOLOG"/>
    <property type="match status" value="1"/>
</dbReference>
<evidence type="ECO:0000313" key="5">
    <source>
        <dbReference type="Proteomes" id="UP000317624"/>
    </source>
</evidence>
<dbReference type="AlphaFoldDB" id="A0A558C3C2"/>
<dbReference type="RefSeq" id="WP_144844630.1">
    <property type="nucleotide sequence ID" value="NZ_VMRJ01000001.1"/>
</dbReference>
<gene>
    <name evidence="4" type="ORF">FNT36_04120</name>
</gene>